<dbReference type="AlphaFoldDB" id="G5JVU3"/>
<feature type="domain" description="SH3b" evidence="4">
    <location>
        <begin position="533"/>
        <end position="593"/>
    </location>
</feature>
<feature type="domain" description="SH3b" evidence="4">
    <location>
        <begin position="450"/>
        <end position="513"/>
    </location>
</feature>
<dbReference type="InterPro" id="IPR013688">
    <property type="entry name" value="GBS_Bsp-like"/>
</dbReference>
<evidence type="ECO:0000256" key="2">
    <source>
        <dbReference type="SAM" id="MobiDB-lite"/>
    </source>
</evidence>
<evidence type="ECO:0000256" key="3">
    <source>
        <dbReference type="SAM" id="SignalP"/>
    </source>
</evidence>
<evidence type="ECO:0000313" key="5">
    <source>
        <dbReference type="EMBL" id="EHJ53353.1"/>
    </source>
</evidence>
<feature type="signal peptide" evidence="3">
    <location>
        <begin position="1"/>
        <end position="40"/>
    </location>
</feature>
<feature type="chain" id="PRO_5003479452" evidence="3">
    <location>
        <begin position="41"/>
        <end position="593"/>
    </location>
</feature>
<feature type="region of interest" description="Disordered" evidence="2">
    <location>
        <begin position="50"/>
        <end position="77"/>
    </location>
</feature>
<sequence length="593" mass="66222">MKKNFYNHQEQRFSIRKYTFGAASVLIGCVLFLGVQNAAADDQLAQVSSEGNISVQPTEQKNAESPTDQKTKEGSAVTIDSAAQSAVVKEENMSNNALKPASSETLTAKTAAEYAEAKTSHNVAKNPTKEKTNLALADVKEASNTAKDKTVKTAQNVQLQAKKAQVQLKKQTVQKSPAQPSLAPRGNYVFKKRTAVKNEPKESSPNQFFFDAGQKVYYDKLLENDGYQWLSYISYSGVRRYAPIFATKTTSAAANKEIKNSLSSQGTYHFTKQTDVKNEPKVSSPTQFSFYKGDQVYYDKVLNADNHQWLSYISYSGIRRYVLIGESAAPAKPSAIKVSGKITIQNKSSQQFDVVISEVSSNQGLRTVLVPVWSEENGQDDLIWYRANKQKDNHYKVTVKIKDHKNSTGQYNIHLYYLLGNGQQVGVGARSTTVEAPKKDNRARLNLPARGSYTFTKEVSVKNEPKMSSATQFTFKSGERINYDKVLENDGYQWISYISYSGIRRYIPLLSASAPKPRKQSQSLSPTINLPLQGTYRFTKRVGVKNEAKAGSPDLFSFNKGDSVYYDKVLKTDGHQWISYISYSGIRRYIIIA</sequence>
<dbReference type="PROSITE" id="PS51257">
    <property type="entry name" value="PROKAR_LIPOPROTEIN"/>
    <property type="match status" value="1"/>
</dbReference>
<dbReference type="RefSeq" id="WP_003082415.1">
    <property type="nucleotide sequence ID" value="NZ_AEUW02000001.1"/>
</dbReference>
<dbReference type="NCBIfam" id="TIGR01168">
    <property type="entry name" value="YSIRK_signal"/>
    <property type="match status" value="1"/>
</dbReference>
<protein>
    <submittedName>
        <fullName evidence="5">GBS Bsp-like repeat protein</fullName>
    </submittedName>
</protein>
<dbReference type="Pfam" id="PF08481">
    <property type="entry name" value="GBS_Bsp-like"/>
    <property type="match status" value="1"/>
</dbReference>
<dbReference type="InterPro" id="IPR003646">
    <property type="entry name" value="SH3-like_bac-type"/>
</dbReference>
<keyword evidence="1 3" id="KW-0732">Signal</keyword>
<dbReference type="Gene3D" id="2.60.40.3760">
    <property type="match status" value="1"/>
</dbReference>
<feature type="domain" description="SH3b" evidence="4">
    <location>
        <begin position="184"/>
        <end position="250"/>
    </location>
</feature>
<feature type="domain" description="SH3b" evidence="4">
    <location>
        <begin position="265"/>
        <end position="330"/>
    </location>
</feature>
<reference evidence="5 6" key="1">
    <citation type="journal article" date="2014" name="Int. J. Syst. Evol. Microbiol.">
        <title>Phylogenomics and the dynamic genome evolution of the genus Streptococcus.</title>
        <authorList>
            <consortium name="The Broad Institute Genome Sequencing Platform"/>
            <person name="Richards V.P."/>
            <person name="Palmer S.R."/>
            <person name="Pavinski Bitar P.D."/>
            <person name="Qin X."/>
            <person name="Weinstock G.M."/>
            <person name="Highlander S.K."/>
            <person name="Town C.D."/>
            <person name="Burne R.A."/>
            <person name="Stanhope M.J."/>
        </authorList>
    </citation>
    <scope>NUCLEOTIDE SEQUENCE [LARGE SCALE GENOMIC DNA]</scope>
    <source>
        <strain evidence="5 6">NCTC 11558</strain>
    </source>
</reference>
<proteinExistence type="predicted"/>
<dbReference type="OrthoDB" id="9792074at2"/>
<dbReference type="Proteomes" id="UP000003573">
    <property type="component" value="Unassembled WGS sequence"/>
</dbReference>
<evidence type="ECO:0000259" key="4">
    <source>
        <dbReference type="SMART" id="SM00287"/>
    </source>
</evidence>
<dbReference type="STRING" id="764298.STRMA_1111"/>
<feature type="compositionally biased region" description="Polar residues" evidence="2">
    <location>
        <begin position="50"/>
        <end position="66"/>
    </location>
</feature>
<dbReference type="Gene3D" id="2.30.30.40">
    <property type="entry name" value="SH3 Domains"/>
    <property type="match status" value="4"/>
</dbReference>
<comment type="caution">
    <text evidence="5">The sequence shown here is derived from an EMBL/GenBank/DDBJ whole genome shotgun (WGS) entry which is preliminary data.</text>
</comment>
<dbReference type="Pfam" id="PF04650">
    <property type="entry name" value="YSIRK_signal"/>
    <property type="match status" value="1"/>
</dbReference>
<name>G5JVU3_9STRE</name>
<organism evidence="5 6">
    <name type="scientific">Streptococcus macacae NCTC 11558</name>
    <dbReference type="NCBI Taxonomy" id="764298"/>
    <lineage>
        <taxon>Bacteria</taxon>
        <taxon>Bacillati</taxon>
        <taxon>Bacillota</taxon>
        <taxon>Bacilli</taxon>
        <taxon>Lactobacillales</taxon>
        <taxon>Streptococcaceae</taxon>
        <taxon>Streptococcus</taxon>
    </lineage>
</organism>
<evidence type="ECO:0000313" key="6">
    <source>
        <dbReference type="Proteomes" id="UP000003573"/>
    </source>
</evidence>
<accession>G5JVU3</accession>
<dbReference type="EMBL" id="AEUW02000001">
    <property type="protein sequence ID" value="EHJ53353.1"/>
    <property type="molecule type" value="Genomic_DNA"/>
</dbReference>
<evidence type="ECO:0000256" key="1">
    <source>
        <dbReference type="ARBA" id="ARBA00022729"/>
    </source>
</evidence>
<gene>
    <name evidence="5" type="ORF">STRMA_1111</name>
</gene>
<dbReference type="SMART" id="SM00287">
    <property type="entry name" value="SH3b"/>
    <property type="match status" value="4"/>
</dbReference>
<dbReference type="eggNOG" id="COG1705">
    <property type="taxonomic scope" value="Bacteria"/>
</dbReference>
<dbReference type="InterPro" id="IPR005877">
    <property type="entry name" value="YSIRK_signal_dom"/>
</dbReference>
<keyword evidence="6" id="KW-1185">Reference proteome</keyword>
<dbReference type="Pfam" id="PF08460">
    <property type="entry name" value="SH3_5"/>
    <property type="match status" value="4"/>
</dbReference>